<evidence type="ECO:0000256" key="1">
    <source>
        <dbReference type="ARBA" id="ARBA00010312"/>
    </source>
</evidence>
<sequence length="707" mass="77653">MRIKIDDDGKLAEIRGDKSHPLSQGYACIKGIQAVEQHNGPNRLLHAYKRDPDGNLQRIGVETALDEVAQRLRSLIERHGPQTIAAYRGNPSWYDNLANIYSGAFMSALGSDQIYSANTLDQSAKVITSGRLGSWHAGRPTVEESDVWMIVGGNPLVSLAVYGFYSNPLKTIKDARARGLKLIVIDPRRTETAQHADIHLQPYPGEDPTLLAGMLRIILEEGWHDEAFCDRFVDGLDRLKANLASFTDAYVETRTGVSAALVREAAETFARIGTKGNAGMATGSSMAPRGNLSDHLTECLNVVCGRYRREGERVPHPGVFCPRRPRYAEVNAPTRPWERGPKSRAHGHGQIVGEMVSSGLADDIMSPGEDRIRAMIAVGANPAATIPDQRRVVKALRSLDLLVTTDPVLSATAQMADYIFAPRLMYERPGAIPWMWGDDRYVTVPFAGYTPAIVDPPADSEVVDEWYVYWSLAKRLGLQMEVAGVDLDMENPPSTEEIYAMCLRDSPVPFEEIKARRGEILEVEPQFVEPARPEAQGRFAVMPADVVNELKAVRSETATSDSAGAYAFRLTVRRLREVSNTMGRELSAVRRRMPYNPAYLHPDDMAEIEVAAGDEIEIVSETGTMAAIAQPDADLRRGVVSMANGWGGLPDDPKADVRDGTNTNLLIGLGHNQYFDCYNRTPRMSAIPVNVRPCAAAAPPKAKRATA</sequence>
<keyword evidence="7" id="KW-1185">Reference proteome</keyword>
<dbReference type="GO" id="GO:0046872">
    <property type="term" value="F:metal ion binding"/>
    <property type="evidence" value="ECO:0007669"/>
    <property type="project" value="UniProtKB-KW"/>
</dbReference>
<name>G6EGG7_9SPHN</name>
<dbReference type="Pfam" id="PF01568">
    <property type="entry name" value="Molydop_binding"/>
    <property type="match status" value="1"/>
</dbReference>
<dbReference type="GO" id="GO:0016491">
    <property type="term" value="F:oxidoreductase activity"/>
    <property type="evidence" value="ECO:0007669"/>
    <property type="project" value="InterPro"/>
</dbReference>
<dbReference type="PATRIC" id="fig|1088721.3.peg.3455"/>
<evidence type="ECO:0000259" key="5">
    <source>
        <dbReference type="PROSITE" id="PS51669"/>
    </source>
</evidence>
<gene>
    <name evidence="6" type="ORF">NSU_3501</name>
</gene>
<evidence type="ECO:0000256" key="3">
    <source>
        <dbReference type="ARBA" id="ARBA00023004"/>
    </source>
</evidence>
<dbReference type="GO" id="GO:0051536">
    <property type="term" value="F:iron-sulfur cluster binding"/>
    <property type="evidence" value="ECO:0007669"/>
    <property type="project" value="UniProtKB-KW"/>
</dbReference>
<dbReference type="Pfam" id="PF00384">
    <property type="entry name" value="Molybdopterin"/>
    <property type="match status" value="1"/>
</dbReference>
<protein>
    <recommendedName>
        <fullName evidence="5">4Fe-4S Mo/W bis-MGD-type domain-containing protein</fullName>
    </recommendedName>
</protein>
<dbReference type="Gene3D" id="2.40.40.20">
    <property type="match status" value="1"/>
</dbReference>
<dbReference type="InterPro" id="IPR009010">
    <property type="entry name" value="Asp_de-COase-like_dom_sf"/>
</dbReference>
<dbReference type="AlphaFoldDB" id="G6EGG7"/>
<organism evidence="6 7">
    <name type="scientific">Novosphingobium pentaromativorans US6-1</name>
    <dbReference type="NCBI Taxonomy" id="1088721"/>
    <lineage>
        <taxon>Bacteria</taxon>
        <taxon>Pseudomonadati</taxon>
        <taxon>Pseudomonadota</taxon>
        <taxon>Alphaproteobacteria</taxon>
        <taxon>Sphingomonadales</taxon>
        <taxon>Sphingomonadaceae</taxon>
        <taxon>Novosphingobium</taxon>
    </lineage>
</organism>
<evidence type="ECO:0000256" key="2">
    <source>
        <dbReference type="ARBA" id="ARBA00022723"/>
    </source>
</evidence>
<dbReference type="PANTHER" id="PTHR43742">
    <property type="entry name" value="TRIMETHYLAMINE-N-OXIDE REDUCTASE"/>
    <property type="match status" value="1"/>
</dbReference>
<dbReference type="Gene3D" id="3.40.50.740">
    <property type="match status" value="1"/>
</dbReference>
<dbReference type="SUPFAM" id="SSF50692">
    <property type="entry name" value="ADC-like"/>
    <property type="match status" value="1"/>
</dbReference>
<dbReference type="InterPro" id="IPR006963">
    <property type="entry name" value="Mopterin_OxRdtase_4Fe-4S_dom"/>
</dbReference>
<dbReference type="InterPro" id="IPR006657">
    <property type="entry name" value="MoPterin_dinucl-bd_dom"/>
</dbReference>
<reference evidence="6 7" key="1">
    <citation type="journal article" date="2012" name="J. Bacteriol.">
        <title>Genome sequence of benzo(a)pyrene-degrading bacterium Novosphingobium pentaromativorans US6-1.</title>
        <authorList>
            <person name="Luo Y.R."/>
            <person name="Kang S.G."/>
            <person name="Kim S.J."/>
            <person name="Kim M.R."/>
            <person name="Li N."/>
            <person name="Lee J.H."/>
            <person name="Kwon K.K."/>
        </authorList>
    </citation>
    <scope>NUCLEOTIDE SEQUENCE [LARGE SCALE GENOMIC DNA]</scope>
    <source>
        <strain evidence="6 7">US6-1</strain>
    </source>
</reference>
<keyword evidence="4" id="KW-0411">Iron-sulfur</keyword>
<dbReference type="Gene3D" id="3.40.228.10">
    <property type="entry name" value="Dimethylsulfoxide Reductase, domain 2"/>
    <property type="match status" value="1"/>
</dbReference>
<accession>G6EGG7</accession>
<dbReference type="RefSeq" id="WP_007014409.1">
    <property type="nucleotide sequence ID" value="NZ_AGFM01000055.1"/>
</dbReference>
<evidence type="ECO:0000256" key="4">
    <source>
        <dbReference type="ARBA" id="ARBA00023014"/>
    </source>
</evidence>
<proteinExistence type="inferred from homology"/>
<keyword evidence="3" id="KW-0408">Iron</keyword>
<dbReference type="CDD" id="cd02775">
    <property type="entry name" value="MopB_CT"/>
    <property type="match status" value="1"/>
</dbReference>
<dbReference type="Gene3D" id="2.20.25.90">
    <property type="entry name" value="ADC-like domains"/>
    <property type="match status" value="1"/>
</dbReference>
<dbReference type="SUPFAM" id="SSF53706">
    <property type="entry name" value="Formate dehydrogenase/DMSO reductase, domains 1-3"/>
    <property type="match status" value="1"/>
</dbReference>
<dbReference type="InterPro" id="IPR006656">
    <property type="entry name" value="Mopterin_OxRdtase"/>
</dbReference>
<dbReference type="eggNOG" id="COG0243">
    <property type="taxonomic scope" value="Bacteria"/>
</dbReference>
<dbReference type="EMBL" id="AGFM01000055">
    <property type="protein sequence ID" value="EHJ59618.1"/>
    <property type="molecule type" value="Genomic_DNA"/>
</dbReference>
<dbReference type="PANTHER" id="PTHR43742:SF2">
    <property type="entry name" value="ASSIMILATORY NITRATE REDUCTASE CATALYTIC SUBUNIT"/>
    <property type="match status" value="1"/>
</dbReference>
<dbReference type="GO" id="GO:0043546">
    <property type="term" value="F:molybdopterin cofactor binding"/>
    <property type="evidence" value="ECO:0007669"/>
    <property type="project" value="InterPro"/>
</dbReference>
<dbReference type="PROSITE" id="PS51669">
    <property type="entry name" value="4FE4S_MOW_BIS_MGD"/>
    <property type="match status" value="1"/>
</dbReference>
<feature type="domain" description="4Fe-4S Mo/W bis-MGD-type" evidence="5">
    <location>
        <begin position="1"/>
        <end position="42"/>
    </location>
</feature>
<keyword evidence="2" id="KW-0479">Metal-binding</keyword>
<dbReference type="InterPro" id="IPR050612">
    <property type="entry name" value="Prok_Mopterin_Oxidored"/>
</dbReference>
<comment type="caution">
    <text evidence="6">The sequence shown here is derived from an EMBL/GenBank/DDBJ whole genome shotgun (WGS) entry which is preliminary data.</text>
</comment>
<evidence type="ECO:0000313" key="6">
    <source>
        <dbReference type="EMBL" id="EHJ59618.1"/>
    </source>
</evidence>
<dbReference type="Proteomes" id="UP000004030">
    <property type="component" value="Unassembled WGS sequence"/>
</dbReference>
<comment type="similarity">
    <text evidence="1">Belongs to the prokaryotic molybdopterin-containing oxidoreductase family.</text>
</comment>
<evidence type="ECO:0000313" key="7">
    <source>
        <dbReference type="Proteomes" id="UP000004030"/>
    </source>
</evidence>